<protein>
    <submittedName>
        <fullName evidence="1">Uncharacterized protein</fullName>
    </submittedName>
</protein>
<evidence type="ECO:0000313" key="2">
    <source>
        <dbReference type="Proteomes" id="UP001172386"/>
    </source>
</evidence>
<dbReference type="Proteomes" id="UP001172386">
    <property type="component" value="Unassembled WGS sequence"/>
</dbReference>
<comment type="caution">
    <text evidence="1">The sequence shown here is derived from an EMBL/GenBank/DDBJ whole genome shotgun (WGS) entry which is preliminary data.</text>
</comment>
<dbReference type="EMBL" id="JAPDRQ010000057">
    <property type="protein sequence ID" value="KAJ9657916.1"/>
    <property type="molecule type" value="Genomic_DNA"/>
</dbReference>
<proteinExistence type="predicted"/>
<accession>A0ACC3A9S5</accession>
<sequence length="2162" mass="239641">MSEVLQFFETSSDTEDVKQAHRKETFSRSYAASVLNLTEGDFLALTEESFYSLDAARLTTGSQALSLEDYETKAGLQPSCDEDGAMSMLQTDEDLEDCVEQIGLTFIKKQLLPRLGESFATLVNLLKTRFMAKSLVIQPWKSSSSNQQVSNQLGDFRLRGGDGEQLDSFNLQRLEHLVRLWRRLRQKTSPGQKGNQSAMWSLEDVDDALCMFGEPASPPKGPRIITPETIKKIATVAQIAKMSKMEPGRVLALFTKRTNNCLRSAQSPMTQYSSFYRLSGLAKLLGVPYAKLTSLLAVLAEKDGGQMLSLPEGLLTLLTKWRGLTAEGWTPEALCTVVNQKPPDAEVDMEKASMLVTKVLAVATKGVPLVDQALATAAQSVEPSLTLELTDIFPNTPASTTPVAGTVRNFLKSTVELASGRTATNRGDDANDTIMFFTQDTVLNIQANVSSGCEPPKSLAFGFERTCPLTTKSSASGATPAQISGSVAQVSTELKQPQAYATLIKQYKITEVQVLAPLLFLPTGQHMGLVDNIYFYVSVRKTRARPGKEVELAKLVHWFCTTGKPLDSMKETSSRFAQASLLSQPLAEQLLLGNFQVKPLSQADRLLSWAKYQARRVSSIVGLKQDSVPLLFSMARPLPFGQNSQATNTRPQTALVHNLRAALVAREAYQALSTAQDKLRNNRRRALVQCLLQHPALESRGVQDEGGLFEFFLIDVQMSSALETTRIQQAISTVQLFFHRCLLRREKDVDACSVPQDRWSWMQRLSTWEANRRVFLYPESYIDSTLRDNKTEIFTFVVEEAAMQNSLDEQVVQKILRGYMYAAYDVANLRIEAVFYNPEKIGGTKIESPQGEGIYHFFARTRNTPYGYFYRSMEHIKRGNSVPSSVWAAWTKMPIEIASHDADADGVADIQLVWTELVDSVFVTPKQSGVTLNVPADASCAAIQRYHIRHRLLELRNEQVSKTLHAPRCHCCIRSSQLYGLYTAIERLKVSPDTIGSLTLSVVAPKPDDTTVTRPADSRIQPGDWPERLAQVASPRTWKGINSTSITWRLNSKYRSDKGIVADATTAASRGQEPWFLLCSTTTSVPMYNTLAESLWQALATDTGVHQIYRVMDKAVLSNAAYGYAFGNSVALSQCREDATPHAIYNWEAGFHVVALLVELLISLQQFDRALEYARLVFDATGSNQEAPDAGTNMDDWRPAWRFPPFRDTATRAHGTLESVLKGLGPSSGAEATMESRILAWRRSPFQPYVVARNRPLAYMKHFVMKCIEALVAAGDVLFRQNSLELVPLAMQKYVEALHVFGPSPETATQLNENKRFKSYNQLAHVMDDFSNASAASRLSFPYYVPLAERGQNANKDDLDDLQGFQRTRYFGIQANKDFVKLHGLIDDRLYKIRNSLDINGNSRTLSLWDLPINPINLVKAVAATGGNIQTALQEVTGLLTPAMNGRILENAFELCAELKASSAGLLTAIEKKDGEALSVLRSKQNSALQRIMCEMTTHQKTEAELLLGQLEQQRRSAAHRLNYYAALTGDAKTDLVPKPNEDFQEVEQVIPQPMDKDLRLTRHEALELSFADTSSFFNCLAADKNSAASLYFMLPMPVLNSQFIGLGGSQALPNLGQVDQMLAATLRAQSLQASEISSRASRIAQWTRQFQERRLQLNLAGIEVKGIDKQVEVQKARIAALEVDLRAQQLSADSAAQTLEFYKSKFTTEQLYSWMEAGTTATLYQTYLAAVELARKVESVYVFERGPDIGSVGSGRPGPFVTPAGYWDNSRHGLQAGDQLWPALKQLELAYLAKDNNFCIVNIMKNISLRQLDPGALLSFRELGDTTFKLPELLFDLDFPSHYFRQIKSVAFSIHCIVGPYTSINCTATLVDHKYHCSSFLSGTGYNEKTDGQGDDRFVGQDIQISITSVAISSGQQDAGVFDLNFSSDDYQPFEGAGAISTWRLRLPDTVAQFDYRSISDIVLHMRYTARDGGEAFRQAASTAAKSRINSPATVGGATLSALLEIRQDAPDAWFSLTMPTTTGMQRIMTMRSVTERMPFYVKAAMGIKATGVTLYAAGEEEQLKQTTFRMFSQRKHQPQEEVRLKWAKKFGGGNLHKFTVGAAVAADGNAAAVGSLDIMKAGTWYMSVESTTESASGDTKSSLTDVMLLVSYTLVKQTWV</sequence>
<name>A0ACC3A9S5_9EURO</name>
<keyword evidence="2" id="KW-1185">Reference proteome</keyword>
<gene>
    <name evidence="1" type="ORF">H2198_003999</name>
</gene>
<evidence type="ECO:0000313" key="1">
    <source>
        <dbReference type="EMBL" id="KAJ9657916.1"/>
    </source>
</evidence>
<reference evidence="1" key="1">
    <citation type="submission" date="2022-10" db="EMBL/GenBank/DDBJ databases">
        <title>Culturing micro-colonial fungi from biological soil crusts in the Mojave desert and describing Neophaeococcomyces mojavensis, and introducing the new genera and species Taxawa tesnikishii.</title>
        <authorList>
            <person name="Kurbessoian T."/>
            <person name="Stajich J.E."/>
        </authorList>
    </citation>
    <scope>NUCLEOTIDE SEQUENCE</scope>
    <source>
        <strain evidence="1">JES_112</strain>
    </source>
</reference>
<organism evidence="1 2">
    <name type="scientific">Neophaeococcomyces mojaviensis</name>
    <dbReference type="NCBI Taxonomy" id="3383035"/>
    <lineage>
        <taxon>Eukaryota</taxon>
        <taxon>Fungi</taxon>
        <taxon>Dikarya</taxon>
        <taxon>Ascomycota</taxon>
        <taxon>Pezizomycotina</taxon>
        <taxon>Eurotiomycetes</taxon>
        <taxon>Chaetothyriomycetidae</taxon>
        <taxon>Chaetothyriales</taxon>
        <taxon>Chaetothyriales incertae sedis</taxon>
        <taxon>Neophaeococcomyces</taxon>
    </lineage>
</organism>